<feature type="region of interest" description="Disordered" evidence="1">
    <location>
        <begin position="145"/>
        <end position="170"/>
    </location>
</feature>
<organism evidence="2 3">
    <name type="scientific">Striga asiatica</name>
    <name type="common">Asiatic witchweed</name>
    <name type="synonym">Buchnera asiatica</name>
    <dbReference type="NCBI Taxonomy" id="4170"/>
    <lineage>
        <taxon>Eukaryota</taxon>
        <taxon>Viridiplantae</taxon>
        <taxon>Streptophyta</taxon>
        <taxon>Embryophyta</taxon>
        <taxon>Tracheophyta</taxon>
        <taxon>Spermatophyta</taxon>
        <taxon>Magnoliopsida</taxon>
        <taxon>eudicotyledons</taxon>
        <taxon>Gunneridae</taxon>
        <taxon>Pentapetalae</taxon>
        <taxon>asterids</taxon>
        <taxon>lamiids</taxon>
        <taxon>Lamiales</taxon>
        <taxon>Orobanchaceae</taxon>
        <taxon>Buchnereae</taxon>
        <taxon>Striga</taxon>
    </lineage>
</organism>
<evidence type="ECO:0000256" key="1">
    <source>
        <dbReference type="SAM" id="MobiDB-lite"/>
    </source>
</evidence>
<feature type="compositionally biased region" description="Low complexity" evidence="1">
    <location>
        <begin position="155"/>
        <end position="164"/>
    </location>
</feature>
<reference evidence="3" key="1">
    <citation type="journal article" date="2019" name="Curr. Biol.">
        <title>Genome Sequence of Striga asiatica Provides Insight into the Evolution of Plant Parasitism.</title>
        <authorList>
            <person name="Yoshida S."/>
            <person name="Kim S."/>
            <person name="Wafula E.K."/>
            <person name="Tanskanen J."/>
            <person name="Kim Y.M."/>
            <person name="Honaas L."/>
            <person name="Yang Z."/>
            <person name="Spallek T."/>
            <person name="Conn C.E."/>
            <person name="Ichihashi Y."/>
            <person name="Cheong K."/>
            <person name="Cui S."/>
            <person name="Der J.P."/>
            <person name="Gundlach H."/>
            <person name="Jiao Y."/>
            <person name="Hori C."/>
            <person name="Ishida J.K."/>
            <person name="Kasahara H."/>
            <person name="Kiba T."/>
            <person name="Kim M.S."/>
            <person name="Koo N."/>
            <person name="Laohavisit A."/>
            <person name="Lee Y.H."/>
            <person name="Lumba S."/>
            <person name="McCourt P."/>
            <person name="Mortimer J.C."/>
            <person name="Mutuku J.M."/>
            <person name="Nomura T."/>
            <person name="Sasaki-Sekimoto Y."/>
            <person name="Seto Y."/>
            <person name="Wang Y."/>
            <person name="Wakatake T."/>
            <person name="Sakakibara H."/>
            <person name="Demura T."/>
            <person name="Yamaguchi S."/>
            <person name="Yoneyama K."/>
            <person name="Manabe R.I."/>
            <person name="Nelson D.C."/>
            <person name="Schulman A.H."/>
            <person name="Timko M.P."/>
            <person name="dePamphilis C.W."/>
            <person name="Choi D."/>
            <person name="Shirasu K."/>
        </authorList>
    </citation>
    <scope>NUCLEOTIDE SEQUENCE [LARGE SCALE GENOMIC DNA]</scope>
    <source>
        <strain evidence="3">cv. UVA1</strain>
    </source>
</reference>
<protein>
    <submittedName>
        <fullName evidence="2">50S ribosomal protein L1</fullName>
    </submittedName>
</protein>
<keyword evidence="2" id="KW-0689">Ribosomal protein</keyword>
<sequence length="190" mass="21992">MLLNSCIRTMRADKKFNTKQRGHLTDNTYFTNHGKLDDIDFAEEDEKIKVWVQILYLSLHKIIAEIGLKIEKLFGKLQGMVSPKNGSSNRKIVKILVHLKLNKPILKETQIRLGTENKWVKLKYENIQKKKKKRKRCRVWLRTSSGLSSDDRNDSSSPSDSQHSVNDFKKCLPNTSMEKNFKKAILSSTS</sequence>
<gene>
    <name evidence="2" type="ORF">STAS_05251</name>
</gene>
<evidence type="ECO:0000313" key="3">
    <source>
        <dbReference type="Proteomes" id="UP000325081"/>
    </source>
</evidence>
<dbReference type="AlphaFoldDB" id="A0A5A7P995"/>
<name>A0A5A7P995_STRAF</name>
<keyword evidence="2" id="KW-0687">Ribonucleoprotein</keyword>
<proteinExistence type="predicted"/>
<dbReference type="Proteomes" id="UP000325081">
    <property type="component" value="Unassembled WGS sequence"/>
</dbReference>
<dbReference type="EMBL" id="BKCP01003780">
    <property type="protein sequence ID" value="GER29385.1"/>
    <property type="molecule type" value="Genomic_DNA"/>
</dbReference>
<dbReference type="GO" id="GO:0005840">
    <property type="term" value="C:ribosome"/>
    <property type="evidence" value="ECO:0007669"/>
    <property type="project" value="UniProtKB-KW"/>
</dbReference>
<keyword evidence="3" id="KW-1185">Reference proteome</keyword>
<comment type="caution">
    <text evidence="2">The sequence shown here is derived from an EMBL/GenBank/DDBJ whole genome shotgun (WGS) entry which is preliminary data.</text>
</comment>
<evidence type="ECO:0000313" key="2">
    <source>
        <dbReference type="EMBL" id="GER29385.1"/>
    </source>
</evidence>
<accession>A0A5A7P995</accession>